<dbReference type="AlphaFoldDB" id="A0A6H5GC02"/>
<dbReference type="Proteomes" id="UP000479000">
    <property type="component" value="Unassembled WGS sequence"/>
</dbReference>
<reference evidence="1 2" key="1">
    <citation type="submission" date="2020-02" db="EMBL/GenBank/DDBJ databases">
        <authorList>
            <person name="Ferguson B K."/>
        </authorList>
    </citation>
    <scope>NUCLEOTIDE SEQUENCE [LARGE SCALE GENOMIC DNA]</scope>
</reference>
<protein>
    <submittedName>
        <fullName evidence="1">Uncharacterized protein</fullName>
    </submittedName>
</protein>
<accession>A0A6H5GC02</accession>
<organism evidence="1 2">
    <name type="scientific">Nesidiocoris tenuis</name>
    <dbReference type="NCBI Taxonomy" id="355587"/>
    <lineage>
        <taxon>Eukaryota</taxon>
        <taxon>Metazoa</taxon>
        <taxon>Ecdysozoa</taxon>
        <taxon>Arthropoda</taxon>
        <taxon>Hexapoda</taxon>
        <taxon>Insecta</taxon>
        <taxon>Pterygota</taxon>
        <taxon>Neoptera</taxon>
        <taxon>Paraneoptera</taxon>
        <taxon>Hemiptera</taxon>
        <taxon>Heteroptera</taxon>
        <taxon>Panheteroptera</taxon>
        <taxon>Cimicomorpha</taxon>
        <taxon>Miridae</taxon>
        <taxon>Dicyphina</taxon>
        <taxon>Nesidiocoris</taxon>
    </lineage>
</organism>
<keyword evidence="2" id="KW-1185">Reference proteome</keyword>
<proteinExistence type="predicted"/>
<feature type="non-terminal residue" evidence="1">
    <location>
        <position position="1"/>
    </location>
</feature>
<dbReference type="EMBL" id="CADCXU010010268">
    <property type="protein sequence ID" value="CAB0000994.1"/>
    <property type="molecule type" value="Genomic_DNA"/>
</dbReference>
<evidence type="ECO:0000313" key="1">
    <source>
        <dbReference type="EMBL" id="CAB0000994.1"/>
    </source>
</evidence>
<sequence>TCGNKLEFGRENMANERTGRYMFRSRGTFFHFYPRIPTSTLYGECRFFCCGCWVISADDTTFITLHRQSLVPVLYSIFNRYAASPSSSISLVAILQGRLPPIIENRRTKIETDGIDLRIVGRKVEEYAIKMKKQFDRIHPRG</sequence>
<evidence type="ECO:0000313" key="2">
    <source>
        <dbReference type="Proteomes" id="UP000479000"/>
    </source>
</evidence>
<gene>
    <name evidence="1" type="ORF">NTEN_LOCUS6781</name>
</gene>
<name>A0A6H5GC02_9HEMI</name>